<protein>
    <submittedName>
        <fullName evidence="2">DUF2970 domain-containing protein</fullName>
    </submittedName>
</protein>
<evidence type="ECO:0000313" key="2">
    <source>
        <dbReference type="EMBL" id="MFC4655624.1"/>
    </source>
</evidence>
<dbReference type="RefSeq" id="WP_377334116.1">
    <property type="nucleotide sequence ID" value="NZ_JBHSGB010000010.1"/>
</dbReference>
<accession>A0ABV9JN23</accession>
<feature type="transmembrane region" description="Helical" evidence="1">
    <location>
        <begin position="38"/>
        <end position="61"/>
    </location>
</feature>
<reference evidence="3" key="1">
    <citation type="journal article" date="2019" name="Int. J. Syst. Evol. Microbiol.">
        <title>The Global Catalogue of Microorganisms (GCM) 10K type strain sequencing project: providing services to taxonomists for standard genome sequencing and annotation.</title>
        <authorList>
            <consortium name="The Broad Institute Genomics Platform"/>
            <consortium name="The Broad Institute Genome Sequencing Center for Infectious Disease"/>
            <person name="Wu L."/>
            <person name="Ma J."/>
        </authorList>
    </citation>
    <scope>NUCLEOTIDE SEQUENCE [LARGE SCALE GENOMIC DNA]</scope>
    <source>
        <strain evidence="3">DT28</strain>
    </source>
</reference>
<evidence type="ECO:0000313" key="3">
    <source>
        <dbReference type="Proteomes" id="UP001595962"/>
    </source>
</evidence>
<dbReference type="EMBL" id="JBHSGB010000010">
    <property type="protein sequence ID" value="MFC4655624.1"/>
    <property type="molecule type" value="Genomic_DNA"/>
</dbReference>
<gene>
    <name evidence="2" type="ORF">ACFO3I_11420</name>
</gene>
<keyword evidence="1" id="KW-0812">Transmembrane</keyword>
<dbReference type="Proteomes" id="UP001595962">
    <property type="component" value="Unassembled WGS sequence"/>
</dbReference>
<name>A0ABV9JN23_9GAMM</name>
<sequence>MAGPTLKQLGKAIIGALIGVQSEQQRQADFQQHSMWPYLIAGILATALFVGMLLLIVTAVLS</sequence>
<comment type="caution">
    <text evidence="2">The sequence shown here is derived from an EMBL/GenBank/DDBJ whole genome shotgun (WGS) entry which is preliminary data.</text>
</comment>
<proteinExistence type="predicted"/>
<keyword evidence="1" id="KW-0472">Membrane</keyword>
<keyword evidence="3" id="KW-1185">Reference proteome</keyword>
<organism evidence="2 3">
    <name type="scientific">Rheinheimera marina</name>
    <dbReference type="NCBI Taxonomy" id="1774958"/>
    <lineage>
        <taxon>Bacteria</taxon>
        <taxon>Pseudomonadati</taxon>
        <taxon>Pseudomonadota</taxon>
        <taxon>Gammaproteobacteria</taxon>
        <taxon>Chromatiales</taxon>
        <taxon>Chromatiaceae</taxon>
        <taxon>Rheinheimera</taxon>
    </lineage>
</organism>
<keyword evidence="1" id="KW-1133">Transmembrane helix</keyword>
<dbReference type="Pfam" id="PF11174">
    <property type="entry name" value="DUF2970"/>
    <property type="match status" value="1"/>
</dbReference>
<dbReference type="InterPro" id="IPR021344">
    <property type="entry name" value="DUF2970"/>
</dbReference>
<evidence type="ECO:0000256" key="1">
    <source>
        <dbReference type="SAM" id="Phobius"/>
    </source>
</evidence>